<dbReference type="SUPFAM" id="SSF54427">
    <property type="entry name" value="NTF2-like"/>
    <property type="match status" value="1"/>
</dbReference>
<dbReference type="Proteomes" id="UP000244855">
    <property type="component" value="Unassembled WGS sequence"/>
</dbReference>
<evidence type="ECO:0000313" key="1">
    <source>
        <dbReference type="EMBL" id="PVH91458.1"/>
    </source>
</evidence>
<reference evidence="1 2" key="1">
    <citation type="journal article" date="2018" name="Sci. Rep.">
        <title>Comparative genomics provides insights into the lifestyle and reveals functional heterogeneity of dark septate endophytic fungi.</title>
        <authorList>
            <person name="Knapp D.G."/>
            <person name="Nemeth J.B."/>
            <person name="Barry K."/>
            <person name="Hainaut M."/>
            <person name="Henrissat B."/>
            <person name="Johnson J."/>
            <person name="Kuo A."/>
            <person name="Lim J.H.P."/>
            <person name="Lipzen A."/>
            <person name="Nolan M."/>
            <person name="Ohm R.A."/>
            <person name="Tamas L."/>
            <person name="Grigoriev I.V."/>
            <person name="Spatafora J.W."/>
            <person name="Nagy L.G."/>
            <person name="Kovacs G.M."/>
        </authorList>
    </citation>
    <scope>NUCLEOTIDE SEQUENCE [LARGE SCALE GENOMIC DNA]</scope>
    <source>
        <strain evidence="1 2">DSE2036</strain>
    </source>
</reference>
<sequence>MAPSLLSSLHRFTDFINSGDTSIGQEVISESAVFHVPFGGEPLKGLDGYLQILEMMRGAFPDIHWTLQETVCEGDKIVARFETRGTHEGPFLNFPASGKAICMTAINIYRFVDGKIVEERGQPDLFGLMVQIGAVPGSSG</sequence>
<dbReference type="Gene3D" id="3.10.450.50">
    <property type="match status" value="1"/>
</dbReference>
<dbReference type="OrthoDB" id="3657563at2759"/>
<dbReference type="AlphaFoldDB" id="A0A2V1D086"/>
<evidence type="ECO:0000313" key="2">
    <source>
        <dbReference type="Proteomes" id="UP000244855"/>
    </source>
</evidence>
<dbReference type="PANTHER" id="PTHR38436:SF1">
    <property type="entry name" value="ESTER CYCLASE"/>
    <property type="match status" value="1"/>
</dbReference>
<dbReference type="InterPro" id="IPR009959">
    <property type="entry name" value="Cyclase_SnoaL-like"/>
</dbReference>
<dbReference type="EMBL" id="KZ805860">
    <property type="protein sequence ID" value="PVH91458.1"/>
    <property type="molecule type" value="Genomic_DNA"/>
</dbReference>
<gene>
    <name evidence="1" type="ORF">DM02DRAFT_620520</name>
</gene>
<protein>
    <submittedName>
        <fullName evidence="1">SnoaL-domain-containing protein</fullName>
    </submittedName>
</protein>
<organism evidence="1 2">
    <name type="scientific">Periconia macrospinosa</name>
    <dbReference type="NCBI Taxonomy" id="97972"/>
    <lineage>
        <taxon>Eukaryota</taxon>
        <taxon>Fungi</taxon>
        <taxon>Dikarya</taxon>
        <taxon>Ascomycota</taxon>
        <taxon>Pezizomycotina</taxon>
        <taxon>Dothideomycetes</taxon>
        <taxon>Pleosporomycetidae</taxon>
        <taxon>Pleosporales</taxon>
        <taxon>Massarineae</taxon>
        <taxon>Periconiaceae</taxon>
        <taxon>Periconia</taxon>
    </lineage>
</organism>
<accession>A0A2V1D086</accession>
<keyword evidence="2" id="KW-1185">Reference proteome</keyword>
<dbReference type="InterPro" id="IPR032710">
    <property type="entry name" value="NTF2-like_dom_sf"/>
</dbReference>
<dbReference type="GO" id="GO:0030638">
    <property type="term" value="P:polyketide metabolic process"/>
    <property type="evidence" value="ECO:0007669"/>
    <property type="project" value="InterPro"/>
</dbReference>
<name>A0A2V1D086_9PLEO</name>
<proteinExistence type="predicted"/>
<dbReference type="Pfam" id="PF07366">
    <property type="entry name" value="SnoaL"/>
    <property type="match status" value="1"/>
</dbReference>
<dbReference type="PANTHER" id="PTHR38436">
    <property type="entry name" value="POLYKETIDE CYCLASE SNOAL-LIKE DOMAIN"/>
    <property type="match status" value="1"/>
</dbReference>